<feature type="compositionally biased region" description="Basic residues" evidence="1">
    <location>
        <begin position="74"/>
        <end position="84"/>
    </location>
</feature>
<proteinExistence type="predicted"/>
<dbReference type="EMBL" id="VDEP01000137">
    <property type="protein sequence ID" value="KAA1129351.1"/>
    <property type="molecule type" value="Genomic_DNA"/>
</dbReference>
<evidence type="ECO:0000256" key="1">
    <source>
        <dbReference type="SAM" id="MobiDB-lite"/>
    </source>
</evidence>
<name>A0A5B0RTY2_PUCGR</name>
<feature type="region of interest" description="Disordered" evidence="1">
    <location>
        <begin position="49"/>
        <end position="199"/>
    </location>
</feature>
<gene>
    <name evidence="2" type="ORF">PGTUg99_029107</name>
</gene>
<feature type="compositionally biased region" description="Basic and acidic residues" evidence="1">
    <location>
        <begin position="58"/>
        <end position="73"/>
    </location>
</feature>
<feature type="compositionally biased region" description="Polar residues" evidence="1">
    <location>
        <begin position="160"/>
        <end position="199"/>
    </location>
</feature>
<dbReference type="Proteomes" id="UP000325313">
    <property type="component" value="Unassembled WGS sequence"/>
</dbReference>
<accession>A0A5B0RTY2</accession>
<dbReference type="AlphaFoldDB" id="A0A5B0RTY2"/>
<reference evidence="2 3" key="1">
    <citation type="submission" date="2019-05" db="EMBL/GenBank/DDBJ databases">
        <title>Emergence of the Ug99 lineage of the wheat stem rust pathogen through somatic hybridization.</title>
        <authorList>
            <person name="Li F."/>
            <person name="Upadhyaya N.M."/>
            <person name="Sperschneider J."/>
            <person name="Matny O."/>
            <person name="Nguyen-Phuc H."/>
            <person name="Mago R."/>
            <person name="Raley C."/>
            <person name="Miller M.E."/>
            <person name="Silverstein K.A.T."/>
            <person name="Henningsen E."/>
            <person name="Hirsch C.D."/>
            <person name="Visser B."/>
            <person name="Pretorius Z.A."/>
            <person name="Steffenson B.J."/>
            <person name="Schwessinger B."/>
            <person name="Dodds P.N."/>
            <person name="Figueroa M."/>
        </authorList>
    </citation>
    <scope>NUCLEOTIDE SEQUENCE [LARGE SCALE GENOMIC DNA]</scope>
    <source>
        <strain evidence="2 3">Ug99</strain>
    </source>
</reference>
<feature type="compositionally biased region" description="Polar residues" evidence="1">
    <location>
        <begin position="117"/>
        <end position="130"/>
    </location>
</feature>
<sequence length="199" mass="21974">MWAGHNTGSGNPWIGLGDTNTKFPRGLYRIAPADPNHLINRDWIGKTIRSRYTTSAPKPERVTKPKKPKEPAIKQKRKPTKVKLKKEPPTVNKTAVIKSELVPPNTANPAEECPNVAPTQSELVPPNTANPAEERPNVAPKLVLRLKVNPPLNKERKLHQPSQNLPAPTSPNQKLKLHQTSQNLPAPSRSPSQSVGLRE</sequence>
<evidence type="ECO:0000313" key="2">
    <source>
        <dbReference type="EMBL" id="KAA1129351.1"/>
    </source>
</evidence>
<evidence type="ECO:0000313" key="3">
    <source>
        <dbReference type="Proteomes" id="UP000325313"/>
    </source>
</evidence>
<protein>
    <submittedName>
        <fullName evidence="2">Uncharacterized protein</fullName>
    </submittedName>
</protein>
<organism evidence="2 3">
    <name type="scientific">Puccinia graminis f. sp. tritici</name>
    <dbReference type="NCBI Taxonomy" id="56615"/>
    <lineage>
        <taxon>Eukaryota</taxon>
        <taxon>Fungi</taxon>
        <taxon>Dikarya</taxon>
        <taxon>Basidiomycota</taxon>
        <taxon>Pucciniomycotina</taxon>
        <taxon>Pucciniomycetes</taxon>
        <taxon>Pucciniales</taxon>
        <taxon>Pucciniaceae</taxon>
        <taxon>Puccinia</taxon>
    </lineage>
</organism>
<comment type="caution">
    <text evidence="2">The sequence shown here is derived from an EMBL/GenBank/DDBJ whole genome shotgun (WGS) entry which is preliminary data.</text>
</comment>